<protein>
    <submittedName>
        <fullName evidence="2">KIR-like protein</fullName>
    </submittedName>
</protein>
<evidence type="ECO:0000313" key="2">
    <source>
        <dbReference type="EMBL" id="ANQ07132.1"/>
    </source>
</evidence>
<sequence>MTKRPELDNLPSKTNYYDKFDQDNGNDCNGTRAKPEQLKTELNSKFKDCIKIIDDAKKIAKTYCYASTQNEQSIYENKEPCLFFYYWLGDKYWDDLKNNHRFSELLIAIHSTLKGDDHLEKCRIKYDNINETLLPQMKEVFDYYHDYKDVKDNILDIKEGCEGKWSTYLGQISSACKAVRNYCNQDQNKCGDYCTEFNNKYDVHCNTATMSKEKCELQSQLTTAKQRIVSEEKAASLAKEEAVRSATTTSSISSILGTLATIGAPFLLYKYKPWSSLFGNHSTGYGRSGRRKRRSSGQNFDVSAQDTFTEYSTENSTIGDSTTAENSTVRSMAHTRQSRGRTNNGPSHRNNVGYSRM</sequence>
<feature type="region of interest" description="Disordered" evidence="1">
    <location>
        <begin position="283"/>
        <end position="357"/>
    </location>
</feature>
<gene>
    <name evidence="2" type="ORF">PCOAH_00013160</name>
</gene>
<feature type="compositionally biased region" description="Polar residues" evidence="1">
    <location>
        <begin position="340"/>
        <end position="357"/>
    </location>
</feature>
<dbReference type="AlphaFoldDB" id="A0A1B1DWI1"/>
<reference evidence="3" key="1">
    <citation type="submission" date="2016-06" db="EMBL/GenBank/DDBJ databases">
        <title>First high quality genome sequence of Plasmodium coatneyi using continuous long reads from single molecule, real-time sequencing.</title>
        <authorList>
            <person name="Chien J.-T."/>
            <person name="Pakala S.B."/>
            <person name="Geraldo J.A."/>
            <person name="Lapp S.A."/>
            <person name="Barnwell J.W."/>
            <person name="Kissinger J.C."/>
            <person name="Galinski M.R."/>
            <person name="Humphrey J.C."/>
        </authorList>
    </citation>
    <scope>NUCLEOTIDE SEQUENCE [LARGE SCALE GENOMIC DNA]</scope>
    <source>
        <strain evidence="3">Hackeri</strain>
    </source>
</reference>
<dbReference type="VEuPathDB" id="PlasmoDB:PCOAH_00013160"/>
<dbReference type="KEGG" id="pcot:PCOAH_00013160"/>
<evidence type="ECO:0000256" key="1">
    <source>
        <dbReference type="SAM" id="MobiDB-lite"/>
    </source>
</evidence>
<dbReference type="InterPro" id="IPR008780">
    <property type="entry name" value="Plasmodium_Vir"/>
</dbReference>
<dbReference type="EMBL" id="CP016244">
    <property type="protein sequence ID" value="ANQ07132.1"/>
    <property type="molecule type" value="Genomic_DNA"/>
</dbReference>
<dbReference type="Pfam" id="PF05795">
    <property type="entry name" value="Plasmodium_Vir"/>
    <property type="match status" value="1"/>
</dbReference>
<dbReference type="Proteomes" id="UP000092716">
    <property type="component" value="Chromosome 6"/>
</dbReference>
<name>A0A1B1DWI1_9APIC</name>
<dbReference type="RefSeq" id="XP_019913827.1">
    <property type="nucleotide sequence ID" value="XM_020058125.1"/>
</dbReference>
<keyword evidence="3" id="KW-1185">Reference proteome</keyword>
<organism evidence="2 3">
    <name type="scientific">Plasmodium coatneyi</name>
    <dbReference type="NCBI Taxonomy" id="208452"/>
    <lineage>
        <taxon>Eukaryota</taxon>
        <taxon>Sar</taxon>
        <taxon>Alveolata</taxon>
        <taxon>Apicomplexa</taxon>
        <taxon>Aconoidasida</taxon>
        <taxon>Haemosporida</taxon>
        <taxon>Plasmodiidae</taxon>
        <taxon>Plasmodium</taxon>
    </lineage>
</organism>
<feature type="region of interest" description="Disordered" evidence="1">
    <location>
        <begin position="1"/>
        <end position="21"/>
    </location>
</feature>
<proteinExistence type="predicted"/>
<evidence type="ECO:0000313" key="3">
    <source>
        <dbReference type="Proteomes" id="UP000092716"/>
    </source>
</evidence>
<accession>A0A1B1DWI1</accession>
<feature type="compositionally biased region" description="Polar residues" evidence="1">
    <location>
        <begin position="298"/>
        <end position="330"/>
    </location>
</feature>
<dbReference type="GeneID" id="30908042"/>